<evidence type="ECO:0000256" key="1">
    <source>
        <dbReference type="ARBA" id="ARBA00022690"/>
    </source>
</evidence>
<keyword evidence="1" id="KW-0646">Protease inhibitor</keyword>
<gene>
    <name evidence="7" type="primary">8039583</name>
    <name evidence="6" type="ORF">IscW_ISCW012363</name>
</gene>
<dbReference type="VEuPathDB" id="VectorBase:ISCP_033564"/>
<dbReference type="Proteomes" id="UP000001555">
    <property type="component" value="Unassembled WGS sequence"/>
</dbReference>
<dbReference type="Gene3D" id="4.10.410.10">
    <property type="entry name" value="Pancreatic trypsin inhibitor Kunitz domain"/>
    <property type="match status" value="5"/>
</dbReference>
<dbReference type="EMBL" id="ABJB010774890">
    <property type="status" value="NOT_ANNOTATED_CDS"/>
    <property type="molecule type" value="Genomic_DNA"/>
</dbReference>
<feature type="domain" description="BPTI/Kunitz inhibitor" evidence="5">
    <location>
        <begin position="22"/>
        <end position="74"/>
    </location>
</feature>
<feature type="non-terminal residue" evidence="6">
    <location>
        <position position="1"/>
    </location>
</feature>
<reference evidence="7" key="2">
    <citation type="submission" date="2020-05" db="UniProtKB">
        <authorList>
            <consortium name="EnsemblMetazoa"/>
        </authorList>
    </citation>
    <scope>IDENTIFICATION</scope>
    <source>
        <strain evidence="7">wikel</strain>
    </source>
</reference>
<keyword evidence="3" id="KW-1015">Disulfide bond</keyword>
<dbReference type="PROSITE" id="PS50279">
    <property type="entry name" value="BPTI_KUNITZ_2"/>
    <property type="match status" value="4"/>
</dbReference>
<reference evidence="6 8" key="1">
    <citation type="submission" date="2008-03" db="EMBL/GenBank/DDBJ databases">
        <title>Annotation of Ixodes scapularis.</title>
        <authorList>
            <consortium name="Ixodes scapularis Genome Project Consortium"/>
            <person name="Caler E."/>
            <person name="Hannick L.I."/>
            <person name="Bidwell S."/>
            <person name="Joardar V."/>
            <person name="Thiagarajan M."/>
            <person name="Amedeo P."/>
            <person name="Galinsky K.J."/>
            <person name="Schobel S."/>
            <person name="Inman J."/>
            <person name="Hostetler J."/>
            <person name="Miller J."/>
            <person name="Hammond M."/>
            <person name="Megy K."/>
            <person name="Lawson D."/>
            <person name="Kodira C."/>
            <person name="Sutton G."/>
            <person name="Meyer J."/>
            <person name="Hill C.A."/>
            <person name="Birren B."/>
            <person name="Nene V."/>
            <person name="Collins F."/>
            <person name="Alarcon-Chaidez F."/>
            <person name="Wikel S."/>
            <person name="Strausberg R."/>
        </authorList>
    </citation>
    <scope>NUCLEOTIDE SEQUENCE [LARGE SCALE GENOMIC DNA]</scope>
    <source>
        <strain evidence="8">Wikel</strain>
        <strain evidence="6">Wikel colony</strain>
    </source>
</reference>
<feature type="chain" id="PRO_5010959871" evidence="4">
    <location>
        <begin position="18"/>
        <end position="330"/>
    </location>
</feature>
<accession>B7QDE5</accession>
<evidence type="ECO:0000256" key="4">
    <source>
        <dbReference type="SAM" id="SignalP"/>
    </source>
</evidence>
<evidence type="ECO:0000256" key="3">
    <source>
        <dbReference type="ARBA" id="ARBA00023157"/>
    </source>
</evidence>
<dbReference type="HOGENOM" id="CLU_073944_0_0_1"/>
<feature type="domain" description="BPTI/Kunitz inhibitor" evidence="5">
    <location>
        <begin position="82"/>
        <end position="133"/>
    </location>
</feature>
<dbReference type="InterPro" id="IPR002223">
    <property type="entry name" value="Kunitz_BPTI"/>
</dbReference>
<dbReference type="GO" id="GO:0005615">
    <property type="term" value="C:extracellular space"/>
    <property type="evidence" value="ECO:0000318"/>
    <property type="project" value="GO_Central"/>
</dbReference>
<feature type="domain" description="BPTI/Kunitz inhibitor" evidence="5">
    <location>
        <begin position="245"/>
        <end position="308"/>
    </location>
</feature>
<organism>
    <name type="scientific">Ixodes scapularis</name>
    <name type="common">Black-legged tick</name>
    <name type="synonym">Deer tick</name>
    <dbReference type="NCBI Taxonomy" id="6945"/>
    <lineage>
        <taxon>Eukaryota</taxon>
        <taxon>Metazoa</taxon>
        <taxon>Ecdysozoa</taxon>
        <taxon>Arthropoda</taxon>
        <taxon>Chelicerata</taxon>
        <taxon>Arachnida</taxon>
        <taxon>Acari</taxon>
        <taxon>Parasitiformes</taxon>
        <taxon>Ixodida</taxon>
        <taxon>Ixodoidea</taxon>
        <taxon>Ixodidae</taxon>
        <taxon>Ixodinae</taxon>
        <taxon>Ixodes</taxon>
    </lineage>
</organism>
<dbReference type="EMBL" id="DS913033">
    <property type="protein sequence ID" value="EEC16867.1"/>
    <property type="molecule type" value="Genomic_DNA"/>
</dbReference>
<dbReference type="KEGG" id="isc:8039583"/>
<dbReference type="OrthoDB" id="4473401at2759"/>
<dbReference type="EnsemblMetazoa" id="ISCW012363-RA">
    <property type="protein sequence ID" value="ISCW012363-PA"/>
    <property type="gene ID" value="ISCW012363"/>
</dbReference>
<evidence type="ECO:0000313" key="7">
    <source>
        <dbReference type="EnsemblMetazoa" id="ISCW012363-PA"/>
    </source>
</evidence>
<feature type="domain" description="BPTI/Kunitz inhibitor" evidence="5">
    <location>
        <begin position="200"/>
        <end position="249"/>
    </location>
</feature>
<dbReference type="SMART" id="SM00131">
    <property type="entry name" value="KU"/>
    <property type="match status" value="4"/>
</dbReference>
<name>B7QDE5_IXOSC</name>
<dbReference type="EMBL" id="ABJB010398222">
    <property type="status" value="NOT_ANNOTATED_CDS"/>
    <property type="molecule type" value="Genomic_DNA"/>
</dbReference>
<dbReference type="VEuPathDB" id="VectorBase:ISCI012363"/>
<dbReference type="EMBL" id="ABJB010130144">
    <property type="status" value="NOT_ANNOTATED_CDS"/>
    <property type="molecule type" value="Genomic_DNA"/>
</dbReference>
<dbReference type="PANTHER" id="PTHR10083:SF374">
    <property type="entry name" value="BPTI_KUNITZ INHIBITOR DOMAIN-CONTAINING PROTEIN"/>
    <property type="match status" value="1"/>
</dbReference>
<keyword evidence="2" id="KW-0722">Serine protease inhibitor</keyword>
<dbReference type="PANTHER" id="PTHR10083">
    <property type="entry name" value="KUNITZ-TYPE PROTEASE INHIBITOR-RELATED"/>
    <property type="match status" value="1"/>
</dbReference>
<dbReference type="SUPFAM" id="SSF57362">
    <property type="entry name" value="BPTI-like"/>
    <property type="match status" value="4"/>
</dbReference>
<proteinExistence type="predicted"/>
<dbReference type="Pfam" id="PF00014">
    <property type="entry name" value="Kunitz_BPTI"/>
    <property type="match status" value="4"/>
</dbReference>
<dbReference type="GO" id="GO:0004867">
    <property type="term" value="F:serine-type endopeptidase inhibitor activity"/>
    <property type="evidence" value="ECO:0000318"/>
    <property type="project" value="GO_Central"/>
</dbReference>
<evidence type="ECO:0000313" key="6">
    <source>
        <dbReference type="EMBL" id="EEC16867.1"/>
    </source>
</evidence>
<sequence>IFCLIFFLGSCSYPAREKVYVCDFPPEVGFALEHGIEAWYYDSKVGKCSKFLRYRNAVLGQNRFDNETQCNAKCRPDVPSYCFEIPDNGGRHGSRSMWTYNFAVSQCVRFQWSGGDTAGKNVFSSNQECINKCEIPDLGDCAKPPTSICKKNDDDWFRFDTKTRTCRNLEDHECPNWEGNTFGSVEKCNQRCGRFVRDKCRMPIQNMSICTTVTTRYGYNFVDQKCEEFQGCDDGGNSFPSAEMCWKTCAKNTRSPCVKPRDFRYHGFYVRYYYDIKNNECKSAWISGNGVPGNTNLFWSMNDCENACIGECSRLLYSSSMWRWKTSLTL</sequence>
<evidence type="ECO:0000259" key="5">
    <source>
        <dbReference type="PROSITE" id="PS50279"/>
    </source>
</evidence>
<dbReference type="InterPro" id="IPR036880">
    <property type="entry name" value="Kunitz_BPTI_sf"/>
</dbReference>
<dbReference type="InterPro" id="IPR050098">
    <property type="entry name" value="TFPI/VKTCI-like"/>
</dbReference>
<feature type="signal peptide" evidence="4">
    <location>
        <begin position="1"/>
        <end position="17"/>
    </location>
</feature>
<dbReference type="AlphaFoldDB" id="B7QDE5"/>
<protein>
    <submittedName>
        <fullName evidence="6 7">Secreted salivary gland peptide, putative</fullName>
    </submittedName>
</protein>
<evidence type="ECO:0000256" key="2">
    <source>
        <dbReference type="ARBA" id="ARBA00022900"/>
    </source>
</evidence>
<dbReference type="VEuPathDB" id="VectorBase:ISCW012363"/>
<keyword evidence="4" id="KW-0732">Signal</keyword>
<dbReference type="PaxDb" id="6945-B7QDE5"/>
<keyword evidence="8" id="KW-1185">Reference proteome</keyword>
<evidence type="ECO:0000313" key="8">
    <source>
        <dbReference type="Proteomes" id="UP000001555"/>
    </source>
</evidence>